<keyword evidence="1" id="KW-0479">Metal-binding</keyword>
<dbReference type="Gene3D" id="3.20.20.100">
    <property type="entry name" value="NADP-dependent oxidoreductase domain"/>
    <property type="match status" value="1"/>
</dbReference>
<dbReference type="Pfam" id="PF00248">
    <property type="entry name" value="Aldo_ket_red"/>
    <property type="match status" value="1"/>
</dbReference>
<dbReference type="SUPFAM" id="SSF54862">
    <property type="entry name" value="4Fe-4S ferredoxins"/>
    <property type="match status" value="1"/>
</dbReference>
<dbReference type="Proteomes" id="UP000187404">
    <property type="component" value="Unassembled WGS sequence"/>
</dbReference>
<keyword evidence="6" id="KW-1185">Reference proteome</keyword>
<dbReference type="InterPro" id="IPR017896">
    <property type="entry name" value="4Fe4S_Fe-S-bd"/>
</dbReference>
<dbReference type="GO" id="GO:0051536">
    <property type="term" value="F:iron-sulfur cluster binding"/>
    <property type="evidence" value="ECO:0007669"/>
    <property type="project" value="UniProtKB-KW"/>
</dbReference>
<dbReference type="Pfam" id="PF13187">
    <property type="entry name" value="Fer4_9"/>
    <property type="match status" value="1"/>
</dbReference>
<protein>
    <submittedName>
        <fullName evidence="5">Fe-S oxidoreductase</fullName>
    </submittedName>
</protein>
<feature type="domain" description="4Fe-4S ferredoxin-type" evidence="4">
    <location>
        <begin position="290"/>
        <end position="322"/>
    </location>
</feature>
<dbReference type="InterPro" id="IPR017900">
    <property type="entry name" value="4Fe4S_Fe_S_CS"/>
</dbReference>
<dbReference type="OrthoDB" id="9773828at2"/>
<organism evidence="5 6">
    <name type="scientific">Hornefia porci</name>
    <dbReference type="NCBI Taxonomy" id="2652292"/>
    <lineage>
        <taxon>Bacteria</taxon>
        <taxon>Bacillati</taxon>
        <taxon>Bacillota</taxon>
        <taxon>Clostridia</taxon>
        <taxon>Peptostreptococcales</taxon>
        <taxon>Anaerovoracaceae</taxon>
        <taxon>Hornefia</taxon>
    </lineage>
</organism>
<keyword evidence="2" id="KW-0408">Iron</keyword>
<evidence type="ECO:0000313" key="5">
    <source>
        <dbReference type="EMBL" id="OLR55468.1"/>
    </source>
</evidence>
<evidence type="ECO:0000256" key="1">
    <source>
        <dbReference type="ARBA" id="ARBA00022723"/>
    </source>
</evidence>
<evidence type="ECO:0000259" key="4">
    <source>
        <dbReference type="PROSITE" id="PS51379"/>
    </source>
</evidence>
<dbReference type="EMBL" id="MJIE01000001">
    <property type="protein sequence ID" value="OLR55468.1"/>
    <property type="molecule type" value="Genomic_DNA"/>
</dbReference>
<dbReference type="PROSITE" id="PS51379">
    <property type="entry name" value="4FE4S_FER_2"/>
    <property type="match status" value="2"/>
</dbReference>
<feature type="domain" description="4Fe-4S ferredoxin-type" evidence="4">
    <location>
        <begin position="351"/>
        <end position="382"/>
    </location>
</feature>
<sequence length="408" mass="46939">MKKEIDFGKRLAYGCLRLPIVEAGFVAPGFRDDSNVDEAAWQKIVDRGMANGYNYFDTSWFYHNGNSERAIGHCVADRYPRESFILSDKMPVKFMKDGSEMEPIFEEQLKKCHVDYFDFYLIHAISSETYDKWTKEGLFDFLVKKREEGKYREFGLSLHETPEFLDKILTEHPEVDFVMLQINYLDWDSPAIRSRELYETAVRHGKPIVVMEPCKGGTLANPPEEAVKLMKDYNPDASIASWAYRFVGSLPGVRVVSVGMPKMEFLEDNMKTFDDFQPLNDEEYKILNQVTDIINSKTAIPCTNCKYCEEACPFDIPSGDYFQLFNDYYRMTESSDYNDVCTPAITYGFMKERRAGAEKCVACGKCEKVCPQHLDIANLLKEKIAGELYSHNPDSMLTDKTDEMGKPE</sequence>
<dbReference type="Gene3D" id="3.30.70.20">
    <property type="match status" value="1"/>
</dbReference>
<dbReference type="AlphaFoldDB" id="A0A1Q9JGX8"/>
<evidence type="ECO:0000313" key="6">
    <source>
        <dbReference type="Proteomes" id="UP000187404"/>
    </source>
</evidence>
<gene>
    <name evidence="5" type="ORF">BHK98_04945</name>
</gene>
<dbReference type="RefSeq" id="WP_075712463.1">
    <property type="nucleotide sequence ID" value="NZ_MJIE01000001.1"/>
</dbReference>
<dbReference type="PROSITE" id="PS00198">
    <property type="entry name" value="4FE4S_FER_1"/>
    <property type="match status" value="2"/>
</dbReference>
<reference evidence="5 6" key="1">
    <citation type="journal article" date="2016" name="Appl. Environ. Microbiol.">
        <title>Function and Phylogeny of Bacterial Butyryl Coenzyme A:Acetate Transferases and Their Diversity in the Proximal Colon of Swine.</title>
        <authorList>
            <person name="Trachsel J."/>
            <person name="Bayles D.O."/>
            <person name="Looft T."/>
            <person name="Levine U.Y."/>
            <person name="Allen H.K."/>
        </authorList>
    </citation>
    <scope>NUCLEOTIDE SEQUENCE [LARGE SCALE GENOMIC DNA]</scope>
    <source>
        <strain evidence="5 6">68-3-10</strain>
    </source>
</reference>
<dbReference type="STRING" id="1261640.BHK98_04945"/>
<keyword evidence="3" id="KW-0411">Iron-sulfur</keyword>
<comment type="caution">
    <text evidence="5">The sequence shown here is derived from an EMBL/GenBank/DDBJ whole genome shotgun (WGS) entry which is preliminary data.</text>
</comment>
<dbReference type="InterPro" id="IPR023210">
    <property type="entry name" value="NADP_OxRdtase_dom"/>
</dbReference>
<proteinExistence type="predicted"/>
<accession>A0A1Q9JGX8</accession>
<dbReference type="CDD" id="cd19096">
    <property type="entry name" value="AKR_Fe-S_oxidoreductase"/>
    <property type="match status" value="1"/>
</dbReference>
<evidence type="ECO:0000256" key="2">
    <source>
        <dbReference type="ARBA" id="ARBA00023004"/>
    </source>
</evidence>
<dbReference type="PANTHER" id="PTHR43312">
    <property type="entry name" value="D-THREO-ALDOSE 1-DEHYDROGENASE"/>
    <property type="match status" value="1"/>
</dbReference>
<dbReference type="InterPro" id="IPR053135">
    <property type="entry name" value="AKR2_Oxidoreductase"/>
</dbReference>
<name>A0A1Q9JGX8_9FIRM</name>
<dbReference type="InterPro" id="IPR036812">
    <property type="entry name" value="NAD(P)_OxRdtase_dom_sf"/>
</dbReference>
<dbReference type="GO" id="GO:0046872">
    <property type="term" value="F:metal ion binding"/>
    <property type="evidence" value="ECO:0007669"/>
    <property type="project" value="UniProtKB-KW"/>
</dbReference>
<dbReference type="PANTHER" id="PTHR43312:SF2">
    <property type="entry name" value="OXIDOREDUCTASE"/>
    <property type="match status" value="1"/>
</dbReference>
<evidence type="ECO:0000256" key="3">
    <source>
        <dbReference type="ARBA" id="ARBA00023014"/>
    </source>
</evidence>
<dbReference type="SUPFAM" id="SSF51430">
    <property type="entry name" value="NAD(P)-linked oxidoreductase"/>
    <property type="match status" value="1"/>
</dbReference>